<proteinExistence type="predicted"/>
<reference evidence="1" key="1">
    <citation type="journal article" date="2014" name="Front. Microbiol.">
        <title>High frequency of phylogenetically diverse reductive dehalogenase-homologous genes in deep subseafloor sedimentary metagenomes.</title>
        <authorList>
            <person name="Kawai M."/>
            <person name="Futagami T."/>
            <person name="Toyoda A."/>
            <person name="Takaki Y."/>
            <person name="Nishi S."/>
            <person name="Hori S."/>
            <person name="Arai W."/>
            <person name="Tsubouchi T."/>
            <person name="Morono Y."/>
            <person name="Uchiyama I."/>
            <person name="Ito T."/>
            <person name="Fujiyama A."/>
            <person name="Inagaki F."/>
            <person name="Takami H."/>
        </authorList>
    </citation>
    <scope>NUCLEOTIDE SEQUENCE</scope>
    <source>
        <strain evidence="1">Expedition CK06-06</strain>
    </source>
</reference>
<evidence type="ECO:0000313" key="1">
    <source>
        <dbReference type="EMBL" id="GAH51397.1"/>
    </source>
</evidence>
<feature type="non-terminal residue" evidence="1">
    <location>
        <position position="51"/>
    </location>
</feature>
<gene>
    <name evidence="1" type="ORF">S03H2_39781</name>
</gene>
<dbReference type="AlphaFoldDB" id="X1G2B8"/>
<organism evidence="1">
    <name type="scientific">marine sediment metagenome</name>
    <dbReference type="NCBI Taxonomy" id="412755"/>
    <lineage>
        <taxon>unclassified sequences</taxon>
        <taxon>metagenomes</taxon>
        <taxon>ecological metagenomes</taxon>
    </lineage>
</organism>
<sequence>MVFKINENEMKKELKQKELRTLKDCFSLKGKNAVIMGGAGKMAESFSYTLL</sequence>
<comment type="caution">
    <text evidence="1">The sequence shown here is derived from an EMBL/GenBank/DDBJ whole genome shotgun (WGS) entry which is preliminary data.</text>
</comment>
<dbReference type="EMBL" id="BARU01024623">
    <property type="protein sequence ID" value="GAH51397.1"/>
    <property type="molecule type" value="Genomic_DNA"/>
</dbReference>
<accession>X1G2B8</accession>
<protein>
    <submittedName>
        <fullName evidence="1">Uncharacterized protein</fullName>
    </submittedName>
</protein>
<name>X1G2B8_9ZZZZ</name>